<name>A0ABR1TPV1_9PEZI</name>
<feature type="transmembrane region" description="Helical" evidence="1">
    <location>
        <begin position="12"/>
        <end position="33"/>
    </location>
</feature>
<protein>
    <recommendedName>
        <fullName evidence="4">Tetraspanin</fullName>
    </recommendedName>
</protein>
<accession>A0ABR1TPV1</accession>
<keyword evidence="3" id="KW-1185">Reference proteome</keyword>
<dbReference type="Proteomes" id="UP001480595">
    <property type="component" value="Unassembled WGS sequence"/>
</dbReference>
<sequence>MVNKIMGAFMAADGLFAITGAIMMGFSVTVLNTCFDPPTEGEGAARDLLYRRFPLQAGIANAVMVFVNFALTLPALATPARGLLKTAGYMIAVNALFSLIIGLDLWITTLKTKQEFFEIWTSQTPQVQSLLQTQFQCCGYFNSTSPAFVTDTTCPSPAAAKLIKGCAAPLTSFTNVFVDNIFTAVFAFVGVDVLLILATACLMKDRKERERFRHIDEKSGVRQF</sequence>
<keyword evidence="1" id="KW-0812">Transmembrane</keyword>
<evidence type="ECO:0000256" key="1">
    <source>
        <dbReference type="SAM" id="Phobius"/>
    </source>
</evidence>
<feature type="transmembrane region" description="Helical" evidence="1">
    <location>
        <begin position="181"/>
        <end position="203"/>
    </location>
</feature>
<reference evidence="2 3" key="1">
    <citation type="submission" date="2023-01" db="EMBL/GenBank/DDBJ databases">
        <title>Analysis of 21 Apiospora genomes using comparative genomics revels a genus with tremendous synthesis potential of carbohydrate active enzymes and secondary metabolites.</title>
        <authorList>
            <person name="Sorensen T."/>
        </authorList>
    </citation>
    <scope>NUCLEOTIDE SEQUENCE [LARGE SCALE GENOMIC DNA]</scope>
    <source>
        <strain evidence="2 3">CBS 135458</strain>
    </source>
</reference>
<dbReference type="InterPro" id="IPR008952">
    <property type="entry name" value="Tetraspanin_EC2_sf"/>
</dbReference>
<evidence type="ECO:0000313" key="2">
    <source>
        <dbReference type="EMBL" id="KAK8048690.1"/>
    </source>
</evidence>
<organism evidence="2 3">
    <name type="scientific">Apiospora phragmitis</name>
    <dbReference type="NCBI Taxonomy" id="2905665"/>
    <lineage>
        <taxon>Eukaryota</taxon>
        <taxon>Fungi</taxon>
        <taxon>Dikarya</taxon>
        <taxon>Ascomycota</taxon>
        <taxon>Pezizomycotina</taxon>
        <taxon>Sordariomycetes</taxon>
        <taxon>Xylariomycetidae</taxon>
        <taxon>Amphisphaeriales</taxon>
        <taxon>Apiosporaceae</taxon>
        <taxon>Apiospora</taxon>
    </lineage>
</organism>
<dbReference type="EMBL" id="JAQQWL010000011">
    <property type="protein sequence ID" value="KAK8048690.1"/>
    <property type="molecule type" value="Genomic_DNA"/>
</dbReference>
<gene>
    <name evidence="2" type="ORF">PG994_010420</name>
</gene>
<dbReference type="SUPFAM" id="SSF48652">
    <property type="entry name" value="Tetraspanin"/>
    <property type="match status" value="1"/>
</dbReference>
<comment type="caution">
    <text evidence="2">The sequence shown here is derived from an EMBL/GenBank/DDBJ whole genome shotgun (WGS) entry which is preliminary data.</text>
</comment>
<keyword evidence="1" id="KW-0472">Membrane</keyword>
<dbReference type="RefSeq" id="XP_066710939.1">
    <property type="nucleotide sequence ID" value="XM_066861829.1"/>
</dbReference>
<feature type="transmembrane region" description="Helical" evidence="1">
    <location>
        <begin position="88"/>
        <end position="107"/>
    </location>
</feature>
<proteinExistence type="predicted"/>
<evidence type="ECO:0008006" key="4">
    <source>
        <dbReference type="Google" id="ProtNLM"/>
    </source>
</evidence>
<dbReference type="GeneID" id="92094892"/>
<feature type="transmembrane region" description="Helical" evidence="1">
    <location>
        <begin position="53"/>
        <end position="76"/>
    </location>
</feature>
<keyword evidence="1" id="KW-1133">Transmembrane helix</keyword>
<evidence type="ECO:0000313" key="3">
    <source>
        <dbReference type="Proteomes" id="UP001480595"/>
    </source>
</evidence>